<dbReference type="EMBL" id="CVRI01000055">
    <property type="protein sequence ID" value="CRL01127.1"/>
    <property type="molecule type" value="Genomic_DNA"/>
</dbReference>
<dbReference type="SMART" id="SM00714">
    <property type="entry name" value="LITAF"/>
    <property type="match status" value="1"/>
</dbReference>
<dbReference type="GO" id="GO:0031902">
    <property type="term" value="C:late endosome membrane"/>
    <property type="evidence" value="ECO:0007669"/>
    <property type="project" value="UniProtKB-SubCell"/>
</dbReference>
<evidence type="ECO:0000256" key="5">
    <source>
        <dbReference type="ARBA" id="ARBA00022723"/>
    </source>
</evidence>
<dbReference type="STRING" id="568069.A0A1J1ILL1"/>
<evidence type="ECO:0000256" key="2">
    <source>
        <dbReference type="ARBA" id="ARBA00004481"/>
    </source>
</evidence>
<dbReference type="InterPro" id="IPR037519">
    <property type="entry name" value="LITAF_fam"/>
</dbReference>
<feature type="transmembrane region" description="Helical" evidence="8">
    <location>
        <begin position="45"/>
        <end position="64"/>
    </location>
</feature>
<feature type="domain" description="LITAF" evidence="9">
    <location>
        <begin position="3"/>
        <end position="86"/>
    </location>
</feature>
<dbReference type="Proteomes" id="UP000183832">
    <property type="component" value="Unassembled WGS sequence"/>
</dbReference>
<organism evidence="10 11">
    <name type="scientific">Clunio marinus</name>
    <dbReference type="NCBI Taxonomy" id="568069"/>
    <lineage>
        <taxon>Eukaryota</taxon>
        <taxon>Metazoa</taxon>
        <taxon>Ecdysozoa</taxon>
        <taxon>Arthropoda</taxon>
        <taxon>Hexapoda</taxon>
        <taxon>Insecta</taxon>
        <taxon>Pterygota</taxon>
        <taxon>Neoptera</taxon>
        <taxon>Endopterygota</taxon>
        <taxon>Diptera</taxon>
        <taxon>Nematocera</taxon>
        <taxon>Chironomoidea</taxon>
        <taxon>Chironomidae</taxon>
        <taxon>Clunio</taxon>
    </lineage>
</organism>
<accession>A0A1J1ILL1</accession>
<dbReference type="PANTHER" id="PTHR23292:SF14">
    <property type="entry name" value="FI16615P1-RELATED"/>
    <property type="match status" value="1"/>
</dbReference>
<dbReference type="GO" id="GO:0005765">
    <property type="term" value="C:lysosomal membrane"/>
    <property type="evidence" value="ECO:0007669"/>
    <property type="project" value="UniProtKB-SubCell"/>
</dbReference>
<dbReference type="PROSITE" id="PS51837">
    <property type="entry name" value="LITAF"/>
    <property type="match status" value="1"/>
</dbReference>
<reference evidence="10 11" key="1">
    <citation type="submission" date="2015-04" db="EMBL/GenBank/DDBJ databases">
        <authorList>
            <person name="Syromyatnikov M.Y."/>
            <person name="Popov V.N."/>
        </authorList>
    </citation>
    <scope>NUCLEOTIDE SEQUENCE [LARGE SCALE GENOMIC DNA]</scope>
</reference>
<dbReference type="AlphaFoldDB" id="A0A1J1ILL1"/>
<keyword evidence="7 8" id="KW-0472">Membrane</keyword>
<dbReference type="PANTHER" id="PTHR23292">
    <property type="entry name" value="LIPOPOLYSACCHARIDE-INDUCED TUMOR NECROSIS FACTOR-ALPHA FACTOR"/>
    <property type="match status" value="1"/>
</dbReference>
<evidence type="ECO:0000256" key="6">
    <source>
        <dbReference type="ARBA" id="ARBA00022833"/>
    </source>
</evidence>
<name>A0A1J1ILL1_9DIPT</name>
<evidence type="ECO:0000256" key="7">
    <source>
        <dbReference type="ARBA" id="ARBA00023136"/>
    </source>
</evidence>
<protein>
    <submittedName>
        <fullName evidence="10">CLUMA_CG014380, isoform A</fullName>
    </submittedName>
</protein>
<dbReference type="GO" id="GO:0008270">
    <property type="term" value="F:zinc ion binding"/>
    <property type="evidence" value="ECO:0007669"/>
    <property type="project" value="TreeGrafter"/>
</dbReference>
<keyword evidence="6" id="KW-0862">Zinc</keyword>
<dbReference type="OrthoDB" id="5599753at2759"/>
<comment type="subcellular location">
    <subcellularLocation>
        <location evidence="2">Endosome membrane</location>
        <topology evidence="2">Peripheral membrane protein</topology>
    </subcellularLocation>
    <subcellularLocation>
        <location evidence="1">Late endosome membrane</location>
    </subcellularLocation>
    <subcellularLocation>
        <location evidence="3">Lysosome membrane</location>
        <topology evidence="3">Peripheral membrane protein</topology>
        <orientation evidence="3">Cytoplasmic side</orientation>
    </subcellularLocation>
</comment>
<gene>
    <name evidence="10" type="ORF">CLUMA_CG014380</name>
</gene>
<proteinExistence type="inferred from homology"/>
<evidence type="ECO:0000256" key="8">
    <source>
        <dbReference type="SAM" id="Phobius"/>
    </source>
</evidence>
<evidence type="ECO:0000256" key="4">
    <source>
        <dbReference type="ARBA" id="ARBA00005975"/>
    </source>
</evidence>
<evidence type="ECO:0000313" key="10">
    <source>
        <dbReference type="EMBL" id="CRL01127.1"/>
    </source>
</evidence>
<evidence type="ECO:0000313" key="11">
    <source>
        <dbReference type="Proteomes" id="UP000183832"/>
    </source>
</evidence>
<dbReference type="InterPro" id="IPR006629">
    <property type="entry name" value="LITAF"/>
</dbReference>
<sequence length="86" mass="9450">MQQPTVIIQQTSVAVGPDSTRMTCPSCHASIATRVEHEASGKTHIIALILCLFICWPCVCIPYCTNSCRNANHYCPNCNSFLGSYK</sequence>
<keyword evidence="11" id="KW-1185">Reference proteome</keyword>
<dbReference type="Pfam" id="PF10601">
    <property type="entry name" value="zf-LITAF-like"/>
    <property type="match status" value="1"/>
</dbReference>
<evidence type="ECO:0000259" key="9">
    <source>
        <dbReference type="PROSITE" id="PS51837"/>
    </source>
</evidence>
<keyword evidence="8" id="KW-0812">Transmembrane</keyword>
<evidence type="ECO:0000256" key="3">
    <source>
        <dbReference type="ARBA" id="ARBA00004630"/>
    </source>
</evidence>
<comment type="similarity">
    <text evidence="4">Belongs to the CDIP1/LITAF family.</text>
</comment>
<evidence type="ECO:0000256" key="1">
    <source>
        <dbReference type="ARBA" id="ARBA00004414"/>
    </source>
</evidence>
<keyword evidence="8" id="KW-1133">Transmembrane helix</keyword>
<keyword evidence="5" id="KW-0479">Metal-binding</keyword>